<comment type="subcellular location">
    <subcellularLocation>
        <location evidence="2">Secreted</location>
    </subcellularLocation>
</comment>
<gene>
    <name evidence="11" type="ORF">KC01_LOCUS37674</name>
</gene>
<accession>A0AAV2MDQ4</accession>
<evidence type="ECO:0000256" key="3">
    <source>
        <dbReference type="ARBA" id="ARBA00022525"/>
    </source>
</evidence>
<evidence type="ECO:0000256" key="8">
    <source>
        <dbReference type="ARBA" id="ARBA00038102"/>
    </source>
</evidence>
<evidence type="ECO:0000259" key="10">
    <source>
        <dbReference type="PROSITE" id="PS51828"/>
    </source>
</evidence>
<dbReference type="Gene3D" id="2.60.120.200">
    <property type="match status" value="4"/>
</dbReference>
<dbReference type="GO" id="GO:0005576">
    <property type="term" value="C:extracellular region"/>
    <property type="evidence" value="ECO:0007669"/>
    <property type="project" value="UniProtKB-SubCell"/>
</dbReference>
<dbReference type="EMBL" id="OZ035829">
    <property type="protein sequence ID" value="CAL1611221.1"/>
    <property type="molecule type" value="Genomic_DNA"/>
</dbReference>
<keyword evidence="7" id="KW-1015">Disulfide bond</keyword>
<dbReference type="Proteomes" id="UP001497482">
    <property type="component" value="Chromosome 7"/>
</dbReference>
<evidence type="ECO:0000256" key="6">
    <source>
        <dbReference type="ARBA" id="ARBA00022837"/>
    </source>
</evidence>
<proteinExistence type="inferred from homology"/>
<dbReference type="PANTHER" id="PTHR45869:SF7">
    <property type="entry name" value="C-REACTIVE PROTEIN"/>
    <property type="match status" value="1"/>
</dbReference>
<evidence type="ECO:0000256" key="2">
    <source>
        <dbReference type="ARBA" id="ARBA00004613"/>
    </source>
</evidence>
<reference evidence="11 12" key="1">
    <citation type="submission" date="2024-04" db="EMBL/GenBank/DDBJ databases">
        <authorList>
            <person name="Waldvogel A.-M."/>
            <person name="Schoenle A."/>
        </authorList>
    </citation>
    <scope>NUCLEOTIDE SEQUENCE [LARGE SCALE GENOMIC DNA]</scope>
</reference>
<organism evidence="11 12">
    <name type="scientific">Knipowitschia caucasica</name>
    <name type="common">Caucasian dwarf goby</name>
    <name type="synonym">Pomatoschistus caucasicus</name>
    <dbReference type="NCBI Taxonomy" id="637954"/>
    <lineage>
        <taxon>Eukaryota</taxon>
        <taxon>Metazoa</taxon>
        <taxon>Chordata</taxon>
        <taxon>Craniata</taxon>
        <taxon>Vertebrata</taxon>
        <taxon>Euteleostomi</taxon>
        <taxon>Actinopterygii</taxon>
        <taxon>Neopterygii</taxon>
        <taxon>Teleostei</taxon>
        <taxon>Neoteleostei</taxon>
        <taxon>Acanthomorphata</taxon>
        <taxon>Gobiaria</taxon>
        <taxon>Gobiiformes</taxon>
        <taxon>Gobioidei</taxon>
        <taxon>Gobiidae</taxon>
        <taxon>Gobiinae</taxon>
        <taxon>Knipowitschia</taxon>
    </lineage>
</organism>
<dbReference type="InterPro" id="IPR013320">
    <property type="entry name" value="ConA-like_dom_sf"/>
</dbReference>
<dbReference type="GO" id="GO:0046872">
    <property type="term" value="F:metal ion binding"/>
    <property type="evidence" value="ECO:0007669"/>
    <property type="project" value="UniProtKB-KW"/>
</dbReference>
<dbReference type="PROSITE" id="PS51828">
    <property type="entry name" value="PTX_2"/>
    <property type="match status" value="4"/>
</dbReference>
<keyword evidence="5" id="KW-0732">Signal</keyword>
<evidence type="ECO:0000256" key="4">
    <source>
        <dbReference type="ARBA" id="ARBA00022723"/>
    </source>
</evidence>
<dbReference type="Pfam" id="PF00354">
    <property type="entry name" value="Pentaxin"/>
    <property type="match status" value="5"/>
</dbReference>
<feature type="domain" description="Pentraxin (PTX)" evidence="10">
    <location>
        <begin position="496"/>
        <end position="691"/>
    </location>
</feature>
<dbReference type="PRINTS" id="PR00895">
    <property type="entry name" value="PENTAXIN"/>
</dbReference>
<evidence type="ECO:0000256" key="5">
    <source>
        <dbReference type="ARBA" id="ARBA00022729"/>
    </source>
</evidence>
<feature type="domain" description="Pentraxin (PTX)" evidence="10">
    <location>
        <begin position="54"/>
        <end position="254"/>
    </location>
</feature>
<sequence>MEGSALLHRIKRKRGRCKIGNNICLESETQALKMKLFVFMTLVASAAGVVQDLSGKMLTFPQQTNTDHMRLMTSKRNFGAASVCLRSFTDLKRDHILFSLSTPTSDNEFLMYYDDTNKEMEGHVKSLSAEYGYLDYKPNTWHSLCMSWDAGSGLLQLWFNGQPLARKFIVSSNITGEPIIILGQEQDSYGGGFNLKQSFVGMMTDVHMWDYVLSSCEIQKYVSGLSFTPGNVLNWAALDFQINGRVLIEDKQIKLKEATGLKMALVYIVLSMLIGMAASIPRDMSEKMLVFPQQTNTAHVRLTTTKQNLGAVTVCMRYFTDLTRAFSLFSLATPTHYDDFWLYKMAARDEINAYVRNVGINYKGQDFQLNKWQSVCGTWDAASGLVQLWLDGKPSSLKFGSTSNISGPMIIVLGQDQDAHGGGFDINQSFVGMITDVHMWDHVLPACHIDSYSKKFNFPSGNVLNWNSIEFQTMALVYIVLSMLIGTAASIPRDMSEKMLVFPQQTNTAHVRLTTTKQNLGAVTVCMRYFTDLTRDVSLFSLATPTHDNDFLLFKMAPRDVIRAYVKNVAIDYKGQDFQLNKWQSVCGTWDAASGLVQVWLDGKPSSLKFGSTSNISGAMIIVLGQDQDAHGGGFDINQSFVGMITDVHMWDHVLPACHIDSYNMSGKMLVFPEETDVNHVRLTTSRQILGAVTVCMRYFTDLTRSFTLFGLATPTHNNDFHIFKMPLNKWQSVCGTWDAASGLAQLWLDGKPSSLKFGSTSNISGPMIIVLGQDQDSYGGSFDRGRSFVGMITDVHLWDYVLSPLHIDNYSQKFNFPAGNVLNWNSIEFQITGRVMIQKEQNKC</sequence>
<evidence type="ECO:0000256" key="7">
    <source>
        <dbReference type="ARBA" id="ARBA00023157"/>
    </source>
</evidence>
<name>A0AAV2MDQ4_KNICA</name>
<comment type="caution">
    <text evidence="9">Lacks conserved residue(s) required for the propagation of feature annotation.</text>
</comment>
<dbReference type="SMART" id="SM00159">
    <property type="entry name" value="PTX"/>
    <property type="match status" value="4"/>
</dbReference>
<dbReference type="PANTHER" id="PTHR45869">
    <property type="entry name" value="C-REACTIVE PROTEIN-RELATED"/>
    <property type="match status" value="1"/>
</dbReference>
<protein>
    <recommendedName>
        <fullName evidence="10">Pentraxin (PTX) domain-containing protein</fullName>
    </recommendedName>
</protein>
<evidence type="ECO:0000313" key="12">
    <source>
        <dbReference type="Proteomes" id="UP001497482"/>
    </source>
</evidence>
<dbReference type="InterPro" id="IPR001759">
    <property type="entry name" value="PTX_dom"/>
</dbReference>
<keyword evidence="4" id="KW-0479">Metal-binding</keyword>
<feature type="domain" description="Pentraxin (PTX)" evidence="10">
    <location>
        <begin position="285"/>
        <end position="485"/>
    </location>
</feature>
<evidence type="ECO:0000313" key="11">
    <source>
        <dbReference type="EMBL" id="CAL1611221.1"/>
    </source>
</evidence>
<dbReference type="InterPro" id="IPR051005">
    <property type="entry name" value="Pentraxin_domain"/>
</dbReference>
<keyword evidence="12" id="KW-1185">Reference proteome</keyword>
<dbReference type="AlphaFoldDB" id="A0AAV2MDQ4"/>
<evidence type="ECO:0000256" key="1">
    <source>
        <dbReference type="ARBA" id="ARBA00001913"/>
    </source>
</evidence>
<keyword evidence="6" id="KW-0106">Calcium</keyword>
<comment type="similarity">
    <text evidence="8">Belongs to the pentraxin family.</text>
</comment>
<evidence type="ECO:0000256" key="9">
    <source>
        <dbReference type="PROSITE-ProRule" id="PRU01172"/>
    </source>
</evidence>
<dbReference type="SUPFAM" id="SSF49899">
    <property type="entry name" value="Concanavalin A-like lectins/glucanases"/>
    <property type="match status" value="4"/>
</dbReference>
<comment type="cofactor">
    <cofactor evidence="1">
        <name>Ca(2+)</name>
        <dbReference type="ChEBI" id="CHEBI:29108"/>
    </cofactor>
</comment>
<keyword evidence="3" id="KW-0964">Secreted</keyword>
<feature type="domain" description="Pentraxin (PTX)" evidence="10">
    <location>
        <begin position="730"/>
        <end position="845"/>
    </location>
</feature>